<keyword evidence="1" id="KW-0812">Transmembrane</keyword>
<gene>
    <name evidence="3" type="ORF">CDH04_04995</name>
    <name evidence="4" type="ORF">FZC43_05000</name>
</gene>
<dbReference type="InterPro" id="IPR051599">
    <property type="entry name" value="Cell_Envelope_Assoc"/>
</dbReference>
<dbReference type="Gene3D" id="3.40.50.620">
    <property type="entry name" value="HUPs"/>
    <property type="match status" value="1"/>
</dbReference>
<dbReference type="InterPro" id="IPR003848">
    <property type="entry name" value="DUF218"/>
</dbReference>
<evidence type="ECO:0000313" key="5">
    <source>
        <dbReference type="Proteomes" id="UP000251120"/>
    </source>
</evidence>
<evidence type="ECO:0000313" key="6">
    <source>
        <dbReference type="Proteomes" id="UP000681131"/>
    </source>
</evidence>
<dbReference type="AlphaFoldDB" id="A0A2Z4XY47"/>
<evidence type="ECO:0000256" key="1">
    <source>
        <dbReference type="SAM" id="Phobius"/>
    </source>
</evidence>
<dbReference type="GO" id="GO:0043164">
    <property type="term" value="P:Gram-negative-bacterium-type cell wall biogenesis"/>
    <property type="evidence" value="ECO:0007669"/>
    <property type="project" value="TreeGrafter"/>
</dbReference>
<dbReference type="RefSeq" id="WP_112869985.1">
    <property type="nucleotide sequence ID" value="NZ_CP021781.1"/>
</dbReference>
<dbReference type="PANTHER" id="PTHR30336:SF4">
    <property type="entry name" value="ENVELOPE BIOGENESIS FACTOR ELYC"/>
    <property type="match status" value="1"/>
</dbReference>
<name>A0A2Z4XY47_9GAMM</name>
<feature type="domain" description="DUF218" evidence="2">
    <location>
        <begin position="67"/>
        <end position="217"/>
    </location>
</feature>
<dbReference type="InterPro" id="IPR014729">
    <property type="entry name" value="Rossmann-like_a/b/a_fold"/>
</dbReference>
<dbReference type="Proteomes" id="UP000251120">
    <property type="component" value="Chromosome"/>
</dbReference>
<keyword evidence="6" id="KW-1185">Reference proteome</keyword>
<feature type="transmembrane region" description="Helical" evidence="1">
    <location>
        <begin position="6"/>
        <end position="22"/>
    </location>
</feature>
<dbReference type="EMBL" id="CP043424">
    <property type="protein sequence ID" value="QIW12046.1"/>
    <property type="molecule type" value="Genomic_DNA"/>
</dbReference>
<dbReference type="KEGG" id="fad:CDH04_04995"/>
<dbReference type="Pfam" id="PF02698">
    <property type="entry name" value="DUF218"/>
    <property type="match status" value="1"/>
</dbReference>
<dbReference type="GO" id="GO:0000270">
    <property type="term" value="P:peptidoglycan metabolic process"/>
    <property type="evidence" value="ECO:0007669"/>
    <property type="project" value="TreeGrafter"/>
</dbReference>
<reference evidence="4 6" key="2">
    <citation type="submission" date="2019-08" db="EMBL/GenBank/DDBJ databases">
        <title>Complete genome sequences of Francisella adeliensis (FSC1325 and FSC1326).</title>
        <authorList>
            <person name="Ohrman C."/>
            <person name="Uneklint I."/>
            <person name="Vallesi A."/>
            <person name="Karlsson L."/>
            <person name="Sjodin A."/>
        </authorList>
    </citation>
    <scope>NUCLEOTIDE SEQUENCE [LARGE SCALE GENOMIC DNA]</scope>
    <source>
        <strain evidence="4 6">FSC1325</strain>
    </source>
</reference>
<dbReference type="GO" id="GO:0005886">
    <property type="term" value="C:plasma membrane"/>
    <property type="evidence" value="ECO:0007669"/>
    <property type="project" value="TreeGrafter"/>
</dbReference>
<keyword evidence="1" id="KW-1133">Transmembrane helix</keyword>
<sequence>MSSLLDIASIFFILLLIICFSCKSKLKLFIVIVTLVYYLVGSGALGKIIISNNNYSTKIEVCKNTSAIIVLGAGTNNKEPSLNAYDRILKAAEVYDNYPQKIIISGGYTSSSNKSEAQIYAKDFKRLGVNKNDLILENNSKDTAENAMFIKHIVANNSRSLCLITDGLHLQRSKIYFEKNNINTIALASSIPSPELRVLPSSYNIYTTQRIIHEYFGMVKAYIQTHI</sequence>
<protein>
    <submittedName>
        <fullName evidence="4">YdcF family protein</fullName>
    </submittedName>
</protein>
<feature type="transmembrane region" description="Helical" evidence="1">
    <location>
        <begin position="29"/>
        <end position="50"/>
    </location>
</feature>
<proteinExistence type="predicted"/>
<keyword evidence="1" id="KW-0472">Membrane</keyword>
<accession>A0A2Z4XY47</accession>
<reference evidence="3 5" key="1">
    <citation type="submission" date="2017-06" db="EMBL/GenBank/DDBJ databases">
        <title>Complete genome of Francisella adeliensis.</title>
        <authorList>
            <person name="Vallesi A."/>
            <person name="Sjodin A."/>
        </authorList>
    </citation>
    <scope>NUCLEOTIDE SEQUENCE [LARGE SCALE GENOMIC DNA]</scope>
    <source>
        <strain evidence="3 5">FDC440</strain>
    </source>
</reference>
<evidence type="ECO:0000259" key="2">
    <source>
        <dbReference type="Pfam" id="PF02698"/>
    </source>
</evidence>
<evidence type="ECO:0000313" key="4">
    <source>
        <dbReference type="EMBL" id="QIW12046.1"/>
    </source>
</evidence>
<dbReference type="EMBL" id="CP021781">
    <property type="protein sequence ID" value="AXA33811.1"/>
    <property type="molecule type" value="Genomic_DNA"/>
</dbReference>
<dbReference type="Proteomes" id="UP000681131">
    <property type="component" value="Chromosome"/>
</dbReference>
<dbReference type="OrthoDB" id="9809813at2"/>
<dbReference type="PANTHER" id="PTHR30336">
    <property type="entry name" value="INNER MEMBRANE PROTEIN, PROBABLE PERMEASE"/>
    <property type="match status" value="1"/>
</dbReference>
<organism evidence="3 5">
    <name type="scientific">Francisella adeliensis</name>
    <dbReference type="NCBI Taxonomy" id="2007306"/>
    <lineage>
        <taxon>Bacteria</taxon>
        <taxon>Pseudomonadati</taxon>
        <taxon>Pseudomonadota</taxon>
        <taxon>Gammaproteobacteria</taxon>
        <taxon>Thiotrichales</taxon>
        <taxon>Francisellaceae</taxon>
        <taxon>Francisella</taxon>
    </lineage>
</organism>
<dbReference type="CDD" id="cd06259">
    <property type="entry name" value="YdcF-like"/>
    <property type="match status" value="1"/>
</dbReference>
<evidence type="ECO:0000313" key="3">
    <source>
        <dbReference type="EMBL" id="AXA33811.1"/>
    </source>
</evidence>